<dbReference type="PANTHER" id="PTHR30624">
    <property type="entry name" value="UNCHARACTERIZED PROTEIN TLDD AND PMBA"/>
    <property type="match status" value="1"/>
</dbReference>
<gene>
    <name evidence="3" type="ORF">EL26_07175</name>
</gene>
<comment type="similarity">
    <text evidence="1">Belongs to the peptidase U62 family.</text>
</comment>
<evidence type="ECO:0000256" key="1">
    <source>
        <dbReference type="ARBA" id="ARBA00005836"/>
    </source>
</evidence>
<dbReference type="STRING" id="1157490.EL26_07175"/>
<comment type="caution">
    <text evidence="3">The sequence shown here is derived from an EMBL/GenBank/DDBJ whole genome shotgun (WGS) entry which is preliminary data.</text>
</comment>
<sequence length="441" mass="49702">MTIPADNKYLRDLLENKKQYFAEIIWKEGQTLHVDPSQAEFPVVPIIHQGGLLILSDGAHQGRSTFQEPSEFTFAYEQAREMLLTRTNPIHVGSVSHHSTCGTFDPVENEVFNQEYIEKLKRDIKALDEYHQHLHGRFEGRHVVKAIIDRQYTQYLNSNGTTLSRNELFSTVASEILTSANHLYLHHSVKPQPIPQHLQELNSLELYHEEGEASEFASGNYPCMMSSHVAGVFLHEVVGHLFEADTAIASKLYSKKGSRIAPDFVHISDKPNMQFDDEGSLTQNTFMIQNGRIEGLLHSRETAARDKVQVTGHGRAIRGGMEPMPRMHCTCMEPGVESSNTLKSAFKRMVYLESIEDAHSHLNNFVLQIRNAHVLDNGVPVQRIGRCFVRGSCLSALSRIVSISNQAKKHFFTCSKKNQNGLYVASDVPEILIDSIWIGKG</sequence>
<dbReference type="GO" id="GO:0006508">
    <property type="term" value="P:proteolysis"/>
    <property type="evidence" value="ECO:0007669"/>
    <property type="project" value="InterPro"/>
</dbReference>
<dbReference type="SUPFAM" id="SSF111283">
    <property type="entry name" value="Putative modulator of DNA gyrase, PmbA/TldD"/>
    <property type="match status" value="1"/>
</dbReference>
<dbReference type="InterPro" id="IPR045569">
    <property type="entry name" value="Metalloprtase-TldD/E_C"/>
</dbReference>
<dbReference type="InterPro" id="IPR051463">
    <property type="entry name" value="Peptidase_U62_metallo"/>
</dbReference>
<feature type="domain" description="Metalloprotease TldD/E C-terminal" evidence="2">
    <location>
        <begin position="218"/>
        <end position="438"/>
    </location>
</feature>
<protein>
    <recommendedName>
        <fullName evidence="2">Metalloprotease TldD/E C-terminal domain-containing protein</fullName>
    </recommendedName>
</protein>
<dbReference type="GO" id="GO:0005829">
    <property type="term" value="C:cytosol"/>
    <property type="evidence" value="ECO:0007669"/>
    <property type="project" value="TreeGrafter"/>
</dbReference>
<evidence type="ECO:0000259" key="2">
    <source>
        <dbReference type="Pfam" id="PF19289"/>
    </source>
</evidence>
<dbReference type="eggNOG" id="COG0312">
    <property type="taxonomic scope" value="Bacteria"/>
</dbReference>
<evidence type="ECO:0000313" key="4">
    <source>
        <dbReference type="Proteomes" id="UP000027931"/>
    </source>
</evidence>
<name>A0A074LP67_9BACL</name>
<keyword evidence="4" id="KW-1185">Reference proteome</keyword>
<dbReference type="Pfam" id="PF19289">
    <property type="entry name" value="PmbA_TldD_3rd"/>
    <property type="match status" value="1"/>
</dbReference>
<proteinExistence type="inferred from homology"/>
<dbReference type="OrthoDB" id="9803213at2"/>
<accession>A0A074LP67</accession>
<dbReference type="RefSeq" id="WP_038085986.1">
    <property type="nucleotide sequence ID" value="NZ_JMIR01000007.1"/>
</dbReference>
<dbReference type="PANTHER" id="PTHR30624:SF4">
    <property type="entry name" value="METALLOPROTEASE TLDD"/>
    <property type="match status" value="1"/>
</dbReference>
<evidence type="ECO:0000313" key="3">
    <source>
        <dbReference type="EMBL" id="KEO83961.1"/>
    </source>
</evidence>
<dbReference type="GO" id="GO:0008237">
    <property type="term" value="F:metallopeptidase activity"/>
    <property type="evidence" value="ECO:0007669"/>
    <property type="project" value="InterPro"/>
</dbReference>
<dbReference type="EMBL" id="JMIR01000007">
    <property type="protein sequence ID" value="KEO83961.1"/>
    <property type="molecule type" value="Genomic_DNA"/>
</dbReference>
<dbReference type="InterPro" id="IPR036059">
    <property type="entry name" value="TldD/PmbA_sf"/>
</dbReference>
<reference evidence="3 4" key="1">
    <citation type="journal article" date="2013" name="Int. J. Syst. Evol. Microbiol.">
        <title>Tumebacillus flagellatus sp. nov., an alpha-amylase/pullulanase-producing bacterium isolated from cassava wastewater.</title>
        <authorList>
            <person name="Wang Q."/>
            <person name="Xie N."/>
            <person name="Qin Y."/>
            <person name="Shen N."/>
            <person name="Zhu J."/>
            <person name="Mi H."/>
            <person name="Huang R."/>
        </authorList>
    </citation>
    <scope>NUCLEOTIDE SEQUENCE [LARGE SCALE GENOMIC DNA]</scope>
    <source>
        <strain evidence="3 4">GST4</strain>
    </source>
</reference>
<dbReference type="AlphaFoldDB" id="A0A074LP67"/>
<dbReference type="Proteomes" id="UP000027931">
    <property type="component" value="Unassembled WGS sequence"/>
</dbReference>
<organism evidence="3 4">
    <name type="scientific">Tumebacillus flagellatus</name>
    <dbReference type="NCBI Taxonomy" id="1157490"/>
    <lineage>
        <taxon>Bacteria</taxon>
        <taxon>Bacillati</taxon>
        <taxon>Bacillota</taxon>
        <taxon>Bacilli</taxon>
        <taxon>Bacillales</taxon>
        <taxon>Alicyclobacillaceae</taxon>
        <taxon>Tumebacillus</taxon>
    </lineage>
</organism>